<sequence>VQFHEGTGGPLGEEFEFNPKPGSADFIKKGHIETAVNAGEDYRAILVEIKRP</sequence>
<organism evidence="1">
    <name type="scientific">marine metagenome</name>
    <dbReference type="NCBI Taxonomy" id="408172"/>
    <lineage>
        <taxon>unclassified sequences</taxon>
        <taxon>metagenomes</taxon>
        <taxon>ecological metagenomes</taxon>
    </lineage>
</organism>
<evidence type="ECO:0000313" key="1">
    <source>
        <dbReference type="EMBL" id="SVD11657.1"/>
    </source>
</evidence>
<dbReference type="AlphaFoldDB" id="A0A382SR22"/>
<proteinExistence type="predicted"/>
<protein>
    <submittedName>
        <fullName evidence="1">Uncharacterized protein</fullName>
    </submittedName>
</protein>
<accession>A0A382SR22</accession>
<gene>
    <name evidence="1" type="ORF">METZ01_LOCUS364511</name>
</gene>
<reference evidence="1" key="1">
    <citation type="submission" date="2018-05" db="EMBL/GenBank/DDBJ databases">
        <authorList>
            <person name="Lanie J.A."/>
            <person name="Ng W.-L."/>
            <person name="Kazmierczak K.M."/>
            <person name="Andrzejewski T.M."/>
            <person name="Davidsen T.M."/>
            <person name="Wayne K.J."/>
            <person name="Tettelin H."/>
            <person name="Glass J.I."/>
            <person name="Rusch D."/>
            <person name="Podicherti R."/>
            <person name="Tsui H.-C.T."/>
            <person name="Winkler M.E."/>
        </authorList>
    </citation>
    <scope>NUCLEOTIDE SEQUENCE</scope>
</reference>
<dbReference type="EMBL" id="UINC01130530">
    <property type="protein sequence ID" value="SVD11657.1"/>
    <property type="molecule type" value="Genomic_DNA"/>
</dbReference>
<feature type="non-terminal residue" evidence="1">
    <location>
        <position position="1"/>
    </location>
</feature>
<name>A0A382SR22_9ZZZZ</name>